<gene>
    <name evidence="2" type="ORF">MTR67_003264</name>
</gene>
<reference evidence="2" key="1">
    <citation type="submission" date="2023-08" db="EMBL/GenBank/DDBJ databases">
        <title>A de novo genome assembly of Solanum verrucosum Schlechtendal, a Mexican diploid species geographically isolated from the other diploid A-genome species in potato relatives.</title>
        <authorList>
            <person name="Hosaka K."/>
        </authorList>
    </citation>
    <scope>NUCLEOTIDE SEQUENCE</scope>
    <source>
        <tissue evidence="2">Young leaves</tissue>
    </source>
</reference>
<dbReference type="Proteomes" id="UP001234989">
    <property type="component" value="Chromosome 1"/>
</dbReference>
<proteinExistence type="predicted"/>
<evidence type="ECO:0000256" key="1">
    <source>
        <dbReference type="SAM" id="MobiDB-lite"/>
    </source>
</evidence>
<accession>A0AAF0T9I6</accession>
<sequence>MGQIIRAHNTTTQGGKTSDVDPNPKPFNVVVTKSGKDFHRGGNIYRAFPNMQMLKRMVRRPEMKLTLKTLACGGVFDGGKRGWAVEKSNKRHYPVDQWLHELVSIEVPRLVVGLQLVSWHLMLAKSATEREKGEELKKCSRDEVYYIEDEYEMEELDYSVDEFQGVDLGGFDSVEYELQDIDLDEFDLDVNELLDVGLGDFDSDVDEYDNMNKRM</sequence>
<dbReference type="EMBL" id="CP133612">
    <property type="protein sequence ID" value="WMV09879.1"/>
    <property type="molecule type" value="Genomic_DNA"/>
</dbReference>
<name>A0AAF0T9I6_SOLVR</name>
<dbReference type="AlphaFoldDB" id="A0AAF0T9I6"/>
<evidence type="ECO:0000313" key="3">
    <source>
        <dbReference type="Proteomes" id="UP001234989"/>
    </source>
</evidence>
<feature type="region of interest" description="Disordered" evidence="1">
    <location>
        <begin position="1"/>
        <end position="24"/>
    </location>
</feature>
<protein>
    <submittedName>
        <fullName evidence="2">Uncharacterized protein</fullName>
    </submittedName>
</protein>
<organism evidence="2 3">
    <name type="scientific">Solanum verrucosum</name>
    <dbReference type="NCBI Taxonomy" id="315347"/>
    <lineage>
        <taxon>Eukaryota</taxon>
        <taxon>Viridiplantae</taxon>
        <taxon>Streptophyta</taxon>
        <taxon>Embryophyta</taxon>
        <taxon>Tracheophyta</taxon>
        <taxon>Spermatophyta</taxon>
        <taxon>Magnoliopsida</taxon>
        <taxon>eudicotyledons</taxon>
        <taxon>Gunneridae</taxon>
        <taxon>Pentapetalae</taxon>
        <taxon>asterids</taxon>
        <taxon>lamiids</taxon>
        <taxon>Solanales</taxon>
        <taxon>Solanaceae</taxon>
        <taxon>Solanoideae</taxon>
        <taxon>Solaneae</taxon>
        <taxon>Solanum</taxon>
    </lineage>
</organism>
<keyword evidence="3" id="KW-1185">Reference proteome</keyword>
<evidence type="ECO:0000313" key="2">
    <source>
        <dbReference type="EMBL" id="WMV09879.1"/>
    </source>
</evidence>